<dbReference type="Pfam" id="PF22725">
    <property type="entry name" value="GFO_IDH_MocA_C3"/>
    <property type="match status" value="1"/>
</dbReference>
<dbReference type="InterPro" id="IPR052515">
    <property type="entry name" value="Gfo/Idh/MocA_Oxidoreductase"/>
</dbReference>
<dbReference type="EMBL" id="JACHIN010000012">
    <property type="protein sequence ID" value="MBB5082156.1"/>
    <property type="molecule type" value="Genomic_DNA"/>
</dbReference>
<dbReference type="Gene3D" id="3.40.50.720">
    <property type="entry name" value="NAD(P)-binding Rossmann-like Domain"/>
    <property type="match status" value="1"/>
</dbReference>
<dbReference type="AlphaFoldDB" id="A0A7W8A9J9"/>
<dbReference type="GO" id="GO:0000166">
    <property type="term" value="F:nucleotide binding"/>
    <property type="evidence" value="ECO:0007669"/>
    <property type="project" value="InterPro"/>
</dbReference>
<dbReference type="Proteomes" id="UP000568380">
    <property type="component" value="Unassembled WGS sequence"/>
</dbReference>
<dbReference type="RefSeq" id="WP_184970106.1">
    <property type="nucleotide sequence ID" value="NZ_JACHIN010000012.1"/>
</dbReference>
<dbReference type="PANTHER" id="PTHR43249">
    <property type="entry name" value="UDP-N-ACETYL-2-AMINO-2-DEOXY-D-GLUCURONATE OXIDASE"/>
    <property type="match status" value="1"/>
</dbReference>
<dbReference type="Pfam" id="PF01408">
    <property type="entry name" value="GFO_IDH_MocA"/>
    <property type="match status" value="1"/>
</dbReference>
<dbReference type="SUPFAM" id="SSF51735">
    <property type="entry name" value="NAD(P)-binding Rossmann-fold domains"/>
    <property type="match status" value="1"/>
</dbReference>
<organism evidence="3 4">
    <name type="scientific">Nonomuraea endophytica</name>
    <dbReference type="NCBI Taxonomy" id="714136"/>
    <lineage>
        <taxon>Bacteria</taxon>
        <taxon>Bacillati</taxon>
        <taxon>Actinomycetota</taxon>
        <taxon>Actinomycetes</taxon>
        <taxon>Streptosporangiales</taxon>
        <taxon>Streptosporangiaceae</taxon>
        <taxon>Nonomuraea</taxon>
    </lineage>
</organism>
<sequence>MRFGIVGSGVIGGLHARLIADMAGTAELVAVADNDLARASELAGKHGCDALGSTQELYARDDVDAVVICLPSGLHADAAVPALKAGKHVVVEKPIDISLAAADRIIAAERESGKSVTVISQRRFEPSFRAVRAAVDGGELGRLTSGTAEVTLWRPQSYYDSGGWRGTWAMDGGGALMNQGVHVVDLLLALLGPAESVSAYSGLLAHENIEVEDTVVAAIRFANGALGRVFASTAAYGGASVRVSVHGDAGHAIVDNEVPTSFRVGEEDRAANSPARLGPESHRAQLTDFIAAATEGRAPEVTSADGRAALALVLAVYESARNGGAPTKPA</sequence>
<evidence type="ECO:0000313" key="3">
    <source>
        <dbReference type="EMBL" id="MBB5082156.1"/>
    </source>
</evidence>
<evidence type="ECO:0000259" key="2">
    <source>
        <dbReference type="Pfam" id="PF22725"/>
    </source>
</evidence>
<dbReference type="Gene3D" id="3.30.360.10">
    <property type="entry name" value="Dihydrodipicolinate Reductase, domain 2"/>
    <property type="match status" value="1"/>
</dbReference>
<keyword evidence="4" id="KW-1185">Reference proteome</keyword>
<gene>
    <name evidence="3" type="ORF">HNR40_007651</name>
</gene>
<evidence type="ECO:0000313" key="4">
    <source>
        <dbReference type="Proteomes" id="UP000568380"/>
    </source>
</evidence>
<protein>
    <submittedName>
        <fullName evidence="3">Putative dehydrogenase</fullName>
    </submittedName>
</protein>
<name>A0A7W8A9J9_9ACTN</name>
<dbReference type="InterPro" id="IPR036291">
    <property type="entry name" value="NAD(P)-bd_dom_sf"/>
</dbReference>
<accession>A0A7W8A9J9</accession>
<dbReference type="PANTHER" id="PTHR43249:SF1">
    <property type="entry name" value="D-GLUCOSIDE 3-DEHYDROGENASE"/>
    <property type="match status" value="1"/>
</dbReference>
<feature type="domain" description="Gfo/Idh/MocA-like oxidoreductase N-terminal" evidence="1">
    <location>
        <begin position="1"/>
        <end position="118"/>
    </location>
</feature>
<dbReference type="InterPro" id="IPR055170">
    <property type="entry name" value="GFO_IDH_MocA-like_dom"/>
</dbReference>
<reference evidence="3 4" key="1">
    <citation type="submission" date="2020-08" db="EMBL/GenBank/DDBJ databases">
        <title>Genomic Encyclopedia of Type Strains, Phase IV (KMG-IV): sequencing the most valuable type-strain genomes for metagenomic binning, comparative biology and taxonomic classification.</title>
        <authorList>
            <person name="Goeker M."/>
        </authorList>
    </citation>
    <scope>NUCLEOTIDE SEQUENCE [LARGE SCALE GENOMIC DNA]</scope>
    <source>
        <strain evidence="3 4">DSM 45385</strain>
    </source>
</reference>
<proteinExistence type="predicted"/>
<dbReference type="InterPro" id="IPR000683">
    <property type="entry name" value="Gfo/Idh/MocA-like_OxRdtase_N"/>
</dbReference>
<comment type="caution">
    <text evidence="3">The sequence shown here is derived from an EMBL/GenBank/DDBJ whole genome shotgun (WGS) entry which is preliminary data.</text>
</comment>
<feature type="domain" description="GFO/IDH/MocA-like oxidoreductase" evidence="2">
    <location>
        <begin position="128"/>
        <end position="251"/>
    </location>
</feature>
<evidence type="ECO:0000259" key="1">
    <source>
        <dbReference type="Pfam" id="PF01408"/>
    </source>
</evidence>
<dbReference type="SUPFAM" id="SSF55347">
    <property type="entry name" value="Glyceraldehyde-3-phosphate dehydrogenase-like, C-terminal domain"/>
    <property type="match status" value="1"/>
</dbReference>